<sequence>MTKPTNELFKVAQECREFPKLFQSLHLATCNAEGLPEASYAAYIELDGDYFIYVSELSAHTANLAANGTCSVLFIESEAEAKNLFARRRLTLQCCALEHSRDSFYFNIIMNKFTQKFGAFMETLRDMDDFHLYQLRPNRGSYIAGFARAYTLAGEGLSEIQHRIEMGHRSTAAAKTSATA</sequence>
<keyword evidence="1" id="KW-0560">Oxidoreductase</keyword>
<keyword evidence="4" id="KW-1185">Reference proteome</keyword>
<name>A0A4R5W2J1_9BURK</name>
<dbReference type="Pfam" id="PF01243">
    <property type="entry name" value="PNPOx_N"/>
    <property type="match status" value="1"/>
</dbReference>
<evidence type="ECO:0000259" key="2">
    <source>
        <dbReference type="Pfam" id="PF01243"/>
    </source>
</evidence>
<dbReference type="InterPro" id="IPR014419">
    <property type="entry name" value="HutZ"/>
</dbReference>
<reference evidence="3 4" key="1">
    <citation type="submission" date="2019-03" db="EMBL/GenBank/DDBJ databases">
        <title>Sapientia aquatica gen. nov., sp. nov., isolated from a crater lake.</title>
        <authorList>
            <person name="Felfoldi T."/>
            <person name="Szabo A."/>
            <person name="Toth E."/>
            <person name="Schumann P."/>
            <person name="Keki Z."/>
            <person name="Marialigeti K."/>
            <person name="Mathe I."/>
        </authorList>
    </citation>
    <scope>NUCLEOTIDE SEQUENCE [LARGE SCALE GENOMIC DNA]</scope>
    <source>
        <strain evidence="3 4">SA-152</strain>
    </source>
</reference>
<dbReference type="PIRSF" id="PIRSF004633">
    <property type="entry name" value="UCP_PLP_oxd"/>
    <property type="match status" value="1"/>
</dbReference>
<feature type="domain" description="Pyridoxamine 5'-phosphate oxidase N-terminal" evidence="2">
    <location>
        <begin position="13"/>
        <end position="142"/>
    </location>
</feature>
<protein>
    <submittedName>
        <fullName evidence="3">Pyridoxamine 5'-phosphate oxidase</fullName>
    </submittedName>
</protein>
<dbReference type="AlphaFoldDB" id="A0A4R5W2J1"/>
<dbReference type="GO" id="GO:0070967">
    <property type="term" value="F:coenzyme F420 binding"/>
    <property type="evidence" value="ECO:0007669"/>
    <property type="project" value="TreeGrafter"/>
</dbReference>
<dbReference type="InterPro" id="IPR012349">
    <property type="entry name" value="Split_barrel_FMN-bd"/>
</dbReference>
<dbReference type="PANTHER" id="PTHR35176:SF6">
    <property type="entry name" value="HEME OXYGENASE HI_0854-RELATED"/>
    <property type="match status" value="1"/>
</dbReference>
<gene>
    <name evidence="3" type="ORF">E2I14_12945</name>
</gene>
<dbReference type="OrthoDB" id="5345368at2"/>
<dbReference type="PANTHER" id="PTHR35176">
    <property type="entry name" value="HEME OXYGENASE HI_0854-RELATED"/>
    <property type="match status" value="1"/>
</dbReference>
<evidence type="ECO:0000313" key="4">
    <source>
        <dbReference type="Proteomes" id="UP000294829"/>
    </source>
</evidence>
<comment type="caution">
    <text evidence="3">The sequence shown here is derived from an EMBL/GenBank/DDBJ whole genome shotgun (WGS) entry which is preliminary data.</text>
</comment>
<dbReference type="Gene3D" id="2.30.110.10">
    <property type="entry name" value="Electron Transport, Fmn-binding Protein, Chain A"/>
    <property type="match status" value="1"/>
</dbReference>
<dbReference type="GO" id="GO:0016627">
    <property type="term" value="F:oxidoreductase activity, acting on the CH-CH group of donors"/>
    <property type="evidence" value="ECO:0007669"/>
    <property type="project" value="TreeGrafter"/>
</dbReference>
<organism evidence="3 4">
    <name type="scientific">Sapientia aquatica</name>
    <dbReference type="NCBI Taxonomy" id="1549640"/>
    <lineage>
        <taxon>Bacteria</taxon>
        <taxon>Pseudomonadati</taxon>
        <taxon>Pseudomonadota</taxon>
        <taxon>Betaproteobacteria</taxon>
        <taxon>Burkholderiales</taxon>
        <taxon>Oxalobacteraceae</taxon>
        <taxon>Sapientia</taxon>
    </lineage>
</organism>
<dbReference type="InterPro" id="IPR011576">
    <property type="entry name" value="Pyridox_Oxase_N"/>
</dbReference>
<accession>A0A4R5W2J1</accession>
<dbReference type="EMBL" id="SMYL01000006">
    <property type="protein sequence ID" value="TDK65383.1"/>
    <property type="molecule type" value="Genomic_DNA"/>
</dbReference>
<dbReference type="InterPro" id="IPR052019">
    <property type="entry name" value="F420H2_bilvrd_red/Heme_oxyg"/>
</dbReference>
<proteinExistence type="predicted"/>
<dbReference type="GO" id="GO:0005829">
    <property type="term" value="C:cytosol"/>
    <property type="evidence" value="ECO:0007669"/>
    <property type="project" value="TreeGrafter"/>
</dbReference>
<dbReference type="Proteomes" id="UP000294829">
    <property type="component" value="Unassembled WGS sequence"/>
</dbReference>
<dbReference type="SUPFAM" id="SSF50475">
    <property type="entry name" value="FMN-binding split barrel"/>
    <property type="match status" value="1"/>
</dbReference>
<evidence type="ECO:0000256" key="1">
    <source>
        <dbReference type="ARBA" id="ARBA00023002"/>
    </source>
</evidence>
<evidence type="ECO:0000313" key="3">
    <source>
        <dbReference type="EMBL" id="TDK65383.1"/>
    </source>
</evidence>